<proteinExistence type="inferred from homology"/>
<dbReference type="GO" id="GO:0005886">
    <property type="term" value="C:plasma membrane"/>
    <property type="evidence" value="ECO:0007669"/>
    <property type="project" value="TreeGrafter"/>
</dbReference>
<dbReference type="EMBL" id="FZOC01000002">
    <property type="protein sequence ID" value="SNR80583.1"/>
    <property type="molecule type" value="Genomic_DNA"/>
</dbReference>
<feature type="transmembrane region" description="Helical" evidence="7">
    <location>
        <begin position="385"/>
        <end position="404"/>
    </location>
</feature>
<evidence type="ECO:0000256" key="2">
    <source>
        <dbReference type="ARBA" id="ARBA00008821"/>
    </source>
</evidence>
<name>A0A238ZCU1_9BACT</name>
<dbReference type="PANTHER" id="PTHR42810:SF2">
    <property type="entry name" value="PURINE PERMEASE C1399.01C-RELATED"/>
    <property type="match status" value="1"/>
</dbReference>
<feature type="transmembrane region" description="Helical" evidence="7">
    <location>
        <begin position="247"/>
        <end position="269"/>
    </location>
</feature>
<dbReference type="RefSeq" id="WP_089273082.1">
    <property type="nucleotide sequence ID" value="NZ_FZOC01000002.1"/>
</dbReference>
<evidence type="ECO:0000256" key="5">
    <source>
        <dbReference type="ARBA" id="ARBA00022989"/>
    </source>
</evidence>
<keyword evidence="6 7" id="KW-0472">Membrane</keyword>
<evidence type="ECO:0000256" key="4">
    <source>
        <dbReference type="ARBA" id="ARBA00022692"/>
    </source>
</evidence>
<dbReference type="Proteomes" id="UP000198324">
    <property type="component" value="Unassembled WGS sequence"/>
</dbReference>
<feature type="transmembrane region" description="Helical" evidence="7">
    <location>
        <begin position="168"/>
        <end position="187"/>
    </location>
</feature>
<feature type="transmembrane region" description="Helical" evidence="7">
    <location>
        <begin position="131"/>
        <end position="156"/>
    </location>
</feature>
<feature type="transmembrane region" description="Helical" evidence="7">
    <location>
        <begin position="416"/>
        <end position="437"/>
    </location>
</feature>
<sequence>MLRDSLKYDADQAPPPHLAISLAFMHVLLVFDAVIFIPNVLGKTVGVEPRTLAFITFATILTSALFTFLQSRTRLGIGSGFLLFTGSYSAFLLCSVDAVKMGGLPLLASMSLLTVPVVFLYTYFIRHFRHIITPAVGGVVVLLIAMSMVPIGLGLWAGDLEPGAAPSLARVGTGAATVLCLTLLMLFGRPSIRLWSPLLAMAAGYATALFTGGLDFKHSRDAAWFGLPDFSAWPGVATSLDTSHLPLFLAFGMGMLASVIESTGNIMLVQQISTRDFRRVSYDQVQSGLYCDGLSKVMAGLFGTAVPSIYCDNLPLIEMTGVASRRIGAIGAGILLVLAFMPKVGGVILDMPGPVIGGFLVVIAALLFHAGFGLVAMTKLSNQHGLILGLSLVVGLVAGGKSFFPGVVPTSLSPLLQNSVAVGGFTAFVLSTLAYLSPKRGVSGVFRPDPAEIPRMHKLLRSGRDRLKLSQERLDALSLCCEEVFCHMTQAHSSADNSLSLRVALTEDGCFTEMVCGHKMDDINNFALPESLLQASQDELGNLGLVLFARYARSVKHLEISGYSYISFVL</sequence>
<evidence type="ECO:0000256" key="1">
    <source>
        <dbReference type="ARBA" id="ARBA00004141"/>
    </source>
</evidence>
<feature type="transmembrane region" description="Helical" evidence="7">
    <location>
        <begin position="20"/>
        <end position="40"/>
    </location>
</feature>
<comment type="subcellular location">
    <subcellularLocation>
        <location evidence="1">Membrane</location>
        <topology evidence="1">Multi-pass membrane protein</topology>
    </subcellularLocation>
</comment>
<dbReference type="GO" id="GO:0042907">
    <property type="term" value="F:xanthine transmembrane transporter activity"/>
    <property type="evidence" value="ECO:0007669"/>
    <property type="project" value="TreeGrafter"/>
</dbReference>
<feature type="transmembrane region" description="Helical" evidence="7">
    <location>
        <begin position="52"/>
        <end position="69"/>
    </location>
</feature>
<accession>A0A238ZCU1</accession>
<evidence type="ECO:0000256" key="6">
    <source>
        <dbReference type="ARBA" id="ARBA00023136"/>
    </source>
</evidence>
<evidence type="ECO:0000313" key="9">
    <source>
        <dbReference type="Proteomes" id="UP000198324"/>
    </source>
</evidence>
<evidence type="ECO:0000256" key="7">
    <source>
        <dbReference type="SAM" id="Phobius"/>
    </source>
</evidence>
<dbReference type="Pfam" id="PF00860">
    <property type="entry name" value="Xan_ur_permease"/>
    <property type="match status" value="1"/>
</dbReference>
<keyword evidence="4 7" id="KW-0812">Transmembrane</keyword>
<keyword evidence="3" id="KW-0813">Transport</keyword>
<protein>
    <submittedName>
        <fullName evidence="8">Nucleobase:cation symporter-2, NCS2 family</fullName>
    </submittedName>
</protein>
<keyword evidence="9" id="KW-1185">Reference proteome</keyword>
<organism evidence="8 9">
    <name type="scientific">Humidesulfovibrio mexicanus</name>
    <dbReference type="NCBI Taxonomy" id="147047"/>
    <lineage>
        <taxon>Bacteria</taxon>
        <taxon>Pseudomonadati</taxon>
        <taxon>Thermodesulfobacteriota</taxon>
        <taxon>Desulfovibrionia</taxon>
        <taxon>Desulfovibrionales</taxon>
        <taxon>Desulfovibrionaceae</taxon>
        <taxon>Humidesulfovibrio</taxon>
    </lineage>
</organism>
<feature type="transmembrane region" description="Helical" evidence="7">
    <location>
        <begin position="194"/>
        <end position="214"/>
    </location>
</feature>
<feature type="transmembrane region" description="Helical" evidence="7">
    <location>
        <begin position="327"/>
        <end position="349"/>
    </location>
</feature>
<feature type="transmembrane region" description="Helical" evidence="7">
    <location>
        <begin position="81"/>
        <end position="99"/>
    </location>
</feature>
<dbReference type="OrthoDB" id="9805749at2"/>
<feature type="transmembrane region" description="Helical" evidence="7">
    <location>
        <begin position="105"/>
        <end position="124"/>
    </location>
</feature>
<dbReference type="PANTHER" id="PTHR42810">
    <property type="entry name" value="PURINE PERMEASE C1399.01C-RELATED"/>
    <property type="match status" value="1"/>
</dbReference>
<evidence type="ECO:0000313" key="8">
    <source>
        <dbReference type="EMBL" id="SNR80583.1"/>
    </source>
</evidence>
<gene>
    <name evidence="8" type="ORF">SAMN04488503_1396</name>
</gene>
<comment type="similarity">
    <text evidence="2">Belongs to the nucleobase:cation symporter-2 (NCS2) (TC 2.A.40) family.</text>
</comment>
<reference evidence="8 9" key="1">
    <citation type="submission" date="2017-06" db="EMBL/GenBank/DDBJ databases">
        <authorList>
            <person name="Kim H.J."/>
            <person name="Triplett B.A."/>
        </authorList>
    </citation>
    <scope>NUCLEOTIDE SEQUENCE [LARGE SCALE GENOMIC DNA]</scope>
    <source>
        <strain evidence="8 9">DSM 13116</strain>
    </source>
</reference>
<dbReference type="InterPro" id="IPR006043">
    <property type="entry name" value="NCS2"/>
</dbReference>
<evidence type="ECO:0000256" key="3">
    <source>
        <dbReference type="ARBA" id="ARBA00022448"/>
    </source>
</evidence>
<feature type="transmembrane region" description="Helical" evidence="7">
    <location>
        <begin position="355"/>
        <end position="378"/>
    </location>
</feature>
<keyword evidence="5 7" id="KW-1133">Transmembrane helix</keyword>
<dbReference type="AlphaFoldDB" id="A0A238ZCU1"/>